<evidence type="ECO:0000313" key="2">
    <source>
        <dbReference type="Proteomes" id="UP001234178"/>
    </source>
</evidence>
<name>A0ABR0ACS9_9CRUS</name>
<gene>
    <name evidence="1" type="ORF">OUZ56_008375</name>
</gene>
<dbReference type="EMBL" id="JAOYFB010000037">
    <property type="protein sequence ID" value="KAK4022932.1"/>
    <property type="molecule type" value="Genomic_DNA"/>
</dbReference>
<comment type="caution">
    <text evidence="1">The sequence shown here is derived from an EMBL/GenBank/DDBJ whole genome shotgun (WGS) entry which is preliminary data.</text>
</comment>
<reference evidence="1 2" key="1">
    <citation type="journal article" date="2023" name="Nucleic Acids Res.">
        <title>The hologenome of Daphnia magna reveals possible DNA methylation and microbiome-mediated evolution of the host genome.</title>
        <authorList>
            <person name="Chaturvedi A."/>
            <person name="Li X."/>
            <person name="Dhandapani V."/>
            <person name="Marshall H."/>
            <person name="Kissane S."/>
            <person name="Cuenca-Cambronero M."/>
            <person name="Asole G."/>
            <person name="Calvet F."/>
            <person name="Ruiz-Romero M."/>
            <person name="Marangio P."/>
            <person name="Guigo R."/>
            <person name="Rago D."/>
            <person name="Mirbahai L."/>
            <person name="Eastwood N."/>
            <person name="Colbourne J.K."/>
            <person name="Zhou J."/>
            <person name="Mallon E."/>
            <person name="Orsini L."/>
        </authorList>
    </citation>
    <scope>NUCLEOTIDE SEQUENCE [LARGE SCALE GENOMIC DNA]</scope>
    <source>
        <strain evidence="1">LRV0_1</strain>
    </source>
</reference>
<sequence>MRRKDVVIIELAAFSTPLSTRFRRLLKRNRSTRGRASQKFISRSAAKATTVGLRAETLSTFPQIDKQRERL</sequence>
<protein>
    <submittedName>
        <fullName evidence="1">Uncharacterized protein</fullName>
    </submittedName>
</protein>
<accession>A0ABR0ACS9</accession>
<dbReference type="Proteomes" id="UP001234178">
    <property type="component" value="Unassembled WGS sequence"/>
</dbReference>
<proteinExistence type="predicted"/>
<evidence type="ECO:0000313" key="1">
    <source>
        <dbReference type="EMBL" id="KAK4022932.1"/>
    </source>
</evidence>
<organism evidence="1 2">
    <name type="scientific">Daphnia magna</name>
    <dbReference type="NCBI Taxonomy" id="35525"/>
    <lineage>
        <taxon>Eukaryota</taxon>
        <taxon>Metazoa</taxon>
        <taxon>Ecdysozoa</taxon>
        <taxon>Arthropoda</taxon>
        <taxon>Crustacea</taxon>
        <taxon>Branchiopoda</taxon>
        <taxon>Diplostraca</taxon>
        <taxon>Cladocera</taxon>
        <taxon>Anomopoda</taxon>
        <taxon>Daphniidae</taxon>
        <taxon>Daphnia</taxon>
    </lineage>
</organism>
<keyword evidence="2" id="KW-1185">Reference proteome</keyword>